<dbReference type="Proteomes" id="UP000310189">
    <property type="component" value="Unassembled WGS sequence"/>
</dbReference>
<feature type="binding site" evidence="10">
    <location>
        <position position="7"/>
    </location>
    <ligand>
        <name>Mg(2+)</name>
        <dbReference type="ChEBI" id="CHEBI:18420"/>
        <label>1</label>
    </ligand>
</feature>
<dbReference type="GO" id="GO:0008311">
    <property type="term" value="F:double-stranded DNA 3'-5' DNA exonuclease activity"/>
    <property type="evidence" value="ECO:0007669"/>
    <property type="project" value="TreeGrafter"/>
</dbReference>
<keyword evidence="4 12" id="KW-0863">Zinc-finger</keyword>
<dbReference type="InterPro" id="IPR004808">
    <property type="entry name" value="AP_endonuc_1"/>
</dbReference>
<comment type="similarity">
    <text evidence="2 13">Belongs to the DNA repair enzymes AP/ExoA family.</text>
</comment>
<evidence type="ECO:0000256" key="4">
    <source>
        <dbReference type="ARBA" id="ARBA00022771"/>
    </source>
</evidence>
<feature type="site" description="Interaction with DNA substrate" evidence="11">
    <location>
        <position position="296"/>
    </location>
</feature>
<dbReference type="SUPFAM" id="SSF56219">
    <property type="entry name" value="DNase I-like"/>
    <property type="match status" value="1"/>
</dbReference>
<comment type="cofactor">
    <cofactor evidence="1">
        <name>Mn(2+)</name>
        <dbReference type="ChEBI" id="CHEBI:29035"/>
    </cofactor>
</comment>
<dbReference type="GO" id="GO:0008270">
    <property type="term" value="F:zinc ion binding"/>
    <property type="evidence" value="ECO:0007669"/>
    <property type="project" value="UniProtKB-KW"/>
</dbReference>
<keyword evidence="5" id="KW-0378">Hydrolase</keyword>
<feature type="binding site" evidence="10">
    <location>
        <position position="295"/>
    </location>
    <ligand>
        <name>Mg(2+)</name>
        <dbReference type="ChEBI" id="CHEBI:18420"/>
        <label>1</label>
    </ligand>
</feature>
<dbReference type="GO" id="GO:0003677">
    <property type="term" value="F:DNA binding"/>
    <property type="evidence" value="ECO:0007669"/>
    <property type="project" value="InterPro"/>
</dbReference>
<keyword evidence="7 10" id="KW-0460">Magnesium</keyword>
<evidence type="ECO:0000256" key="7">
    <source>
        <dbReference type="ARBA" id="ARBA00022842"/>
    </source>
</evidence>
<evidence type="ECO:0000256" key="11">
    <source>
        <dbReference type="PIRSR" id="PIRSR604808-3"/>
    </source>
</evidence>
<evidence type="ECO:0000256" key="8">
    <source>
        <dbReference type="ARBA" id="ARBA00023242"/>
    </source>
</evidence>
<dbReference type="EMBL" id="SPNW01000065">
    <property type="protein sequence ID" value="TIA87078.1"/>
    <property type="molecule type" value="Genomic_DNA"/>
</dbReference>
<keyword evidence="17" id="KW-1185">Reference proteome</keyword>
<feature type="domain" description="GRF-type" evidence="15">
    <location>
        <begin position="487"/>
        <end position="548"/>
    </location>
</feature>
<sequence>MRILSWNINGIRRVLGHHSSCAEMVRGLNADIVCFQVKSALTPAQAIVDGFPSYWSFCHSNRSYSGVCVYSSTPALAAEEGLSGGYTAHSLGLPNLSSEHRVQPAVDTHTHTRHDLLARGYDSDYTNIKQLDTEGRALAIDYGLFVLLNVYCPAEGEEHRGRFKRSFHEMLYDRIQALTAAGRHVVLLGDINIAHRPIDHCDGLELARTDVGRTQFSEKSTRKWMDKLVSGSDSPLVDVARLLHPDREGMYTCWNQLINARPSNYGTRIDYVLVSPGLLPWIKHADIAADVMHSDHCPVYIDLHDQIQDPEDDSRTLYLRDLLPDKETPLPSICALNWNEFNGKQTSLASFLKSAKNEVVERGGAKEGGGKKATDAHAQDSDDDEVEVVEVRPSTARRVSSTPAPTRRSHTPSKRSQQPQIESFFQPRQRSASGGASNQSTLTSHAKRQRTDSNTSSQPPSHTTPPNNTATKSAWKALMAPKKAPRCKVHNETCKEYTVNKPGPNKGKQFWLCSRNVGPGYDAGGAKRNRADVDSRYRCNFFVWSSQLERDLSGVEGGDEGVDDAVKG</sequence>
<protein>
    <recommendedName>
        <fullName evidence="13">DNA-(apurinic or apyrimidinic site) endonuclease</fullName>
        <ecNumber evidence="13">3.1.-.-</ecNumber>
    </recommendedName>
</protein>
<dbReference type="GO" id="GO:0003906">
    <property type="term" value="F:DNA-(apurinic or apyrimidinic site) endonuclease activity"/>
    <property type="evidence" value="ECO:0007669"/>
    <property type="project" value="TreeGrafter"/>
</dbReference>
<feature type="site" description="Important for catalytic activity" evidence="11">
    <location>
        <position position="270"/>
    </location>
</feature>
<feature type="active site" description="Proton acceptor" evidence="9">
    <location>
        <position position="296"/>
    </location>
</feature>
<evidence type="ECO:0000256" key="6">
    <source>
        <dbReference type="ARBA" id="ARBA00022833"/>
    </source>
</evidence>
<dbReference type="PROSITE" id="PS51435">
    <property type="entry name" value="AP_NUCLEASE_F1_4"/>
    <property type="match status" value="1"/>
</dbReference>
<gene>
    <name evidence="16" type="ORF">E3P99_03400</name>
</gene>
<organism evidence="16 17">
    <name type="scientific">Wallemia hederae</name>
    <dbReference type="NCBI Taxonomy" id="1540922"/>
    <lineage>
        <taxon>Eukaryota</taxon>
        <taxon>Fungi</taxon>
        <taxon>Dikarya</taxon>
        <taxon>Basidiomycota</taxon>
        <taxon>Wallemiomycotina</taxon>
        <taxon>Wallemiomycetes</taxon>
        <taxon>Wallemiales</taxon>
        <taxon>Wallemiaceae</taxon>
        <taxon>Wallemia</taxon>
    </lineage>
</organism>
<feature type="region of interest" description="Disordered" evidence="14">
    <location>
        <begin position="361"/>
        <end position="472"/>
    </location>
</feature>
<dbReference type="Pfam" id="PF03372">
    <property type="entry name" value="Exo_endo_phos"/>
    <property type="match status" value="1"/>
</dbReference>
<dbReference type="InterPro" id="IPR010666">
    <property type="entry name" value="Znf_GRF"/>
</dbReference>
<dbReference type="InterPro" id="IPR036691">
    <property type="entry name" value="Endo/exonu/phosph_ase_sf"/>
</dbReference>
<dbReference type="PANTHER" id="PTHR22748:SF4">
    <property type="entry name" value="DNA-(APURINIC OR APYRIMIDINIC SITE) ENDONUCLEASE 2"/>
    <property type="match status" value="1"/>
</dbReference>
<evidence type="ECO:0000259" key="15">
    <source>
        <dbReference type="PROSITE" id="PS51999"/>
    </source>
</evidence>
<keyword evidence="6" id="KW-0862">Zinc</keyword>
<keyword evidence="10" id="KW-0464">Manganese</keyword>
<feature type="binding site" evidence="10">
    <location>
        <position position="190"/>
    </location>
    <ligand>
        <name>Mg(2+)</name>
        <dbReference type="ChEBI" id="CHEBI:18420"/>
        <label>1</label>
    </ligand>
</feature>
<feature type="compositionally biased region" description="Basic and acidic residues" evidence="14">
    <location>
        <begin position="361"/>
        <end position="380"/>
    </location>
</feature>
<evidence type="ECO:0000256" key="14">
    <source>
        <dbReference type="SAM" id="MobiDB-lite"/>
    </source>
</evidence>
<evidence type="ECO:0000256" key="2">
    <source>
        <dbReference type="ARBA" id="ARBA00007092"/>
    </source>
</evidence>
<dbReference type="GO" id="GO:0008081">
    <property type="term" value="F:phosphoric diester hydrolase activity"/>
    <property type="evidence" value="ECO:0007669"/>
    <property type="project" value="TreeGrafter"/>
</dbReference>
<keyword evidence="3 10" id="KW-0479">Metal-binding</keyword>
<dbReference type="PROSITE" id="PS51999">
    <property type="entry name" value="ZF_GRF"/>
    <property type="match status" value="1"/>
</dbReference>
<reference evidence="16 17" key="1">
    <citation type="submission" date="2019-03" db="EMBL/GenBank/DDBJ databases">
        <title>Sequencing 23 genomes of Wallemia ichthyophaga.</title>
        <authorList>
            <person name="Gostincar C."/>
        </authorList>
    </citation>
    <scope>NUCLEOTIDE SEQUENCE [LARGE SCALE GENOMIC DNA]</scope>
    <source>
        <strain evidence="16 17">EXF-5753</strain>
    </source>
</reference>
<dbReference type="OrthoDB" id="391817at2759"/>
<dbReference type="InterPro" id="IPR020848">
    <property type="entry name" value="AP_endonuclease_F1_CS"/>
</dbReference>
<evidence type="ECO:0000256" key="5">
    <source>
        <dbReference type="ARBA" id="ARBA00022801"/>
    </source>
</evidence>
<comment type="caution">
    <text evidence="16">The sequence shown here is derived from an EMBL/GenBank/DDBJ whole genome shotgun (WGS) entry which is preliminary data.</text>
</comment>
<dbReference type="GO" id="GO:0005634">
    <property type="term" value="C:nucleus"/>
    <property type="evidence" value="ECO:0007669"/>
    <property type="project" value="TreeGrafter"/>
</dbReference>
<dbReference type="NCBIfam" id="TIGR00633">
    <property type="entry name" value="xth"/>
    <property type="match status" value="1"/>
</dbReference>
<evidence type="ECO:0000256" key="1">
    <source>
        <dbReference type="ARBA" id="ARBA00001936"/>
    </source>
</evidence>
<feature type="binding site" evidence="10">
    <location>
        <position position="192"/>
    </location>
    <ligand>
        <name>Mg(2+)</name>
        <dbReference type="ChEBI" id="CHEBI:18420"/>
        <label>1</label>
    </ligand>
</feature>
<dbReference type="Gene3D" id="3.60.10.10">
    <property type="entry name" value="Endonuclease/exonuclease/phosphatase"/>
    <property type="match status" value="1"/>
</dbReference>
<feature type="compositionally biased region" description="Low complexity" evidence="14">
    <location>
        <begin position="453"/>
        <end position="469"/>
    </location>
</feature>
<comment type="cofactor">
    <cofactor evidence="10 13">
        <name>Mg(2+)</name>
        <dbReference type="ChEBI" id="CHEBI:18420"/>
    </cofactor>
    <cofactor evidence="10 13">
        <name>Mn(2+)</name>
        <dbReference type="ChEBI" id="CHEBI:29035"/>
    </cofactor>
    <text evidence="10 13">Probably binds two magnesium or manganese ions per subunit.</text>
</comment>
<keyword evidence="8" id="KW-0539">Nucleus</keyword>
<accession>A0A4T0FGA5</accession>
<dbReference type="AlphaFoldDB" id="A0A4T0FGA5"/>
<evidence type="ECO:0000256" key="10">
    <source>
        <dbReference type="PIRSR" id="PIRSR604808-2"/>
    </source>
</evidence>
<feature type="site" description="Transition state stabilizer" evidence="11">
    <location>
        <position position="192"/>
    </location>
</feature>
<name>A0A4T0FGA5_9BASI</name>
<feature type="active site" description="Proton donor/acceptor" evidence="9">
    <location>
        <position position="190"/>
    </location>
</feature>
<keyword evidence="13" id="KW-0227">DNA damage</keyword>
<dbReference type="GO" id="GO:0006284">
    <property type="term" value="P:base-excision repair"/>
    <property type="evidence" value="ECO:0007669"/>
    <property type="project" value="TreeGrafter"/>
</dbReference>
<keyword evidence="13" id="KW-0234">DNA repair</keyword>
<dbReference type="PANTHER" id="PTHR22748">
    <property type="entry name" value="AP ENDONUCLEASE"/>
    <property type="match status" value="1"/>
</dbReference>
<dbReference type="EC" id="3.1.-.-" evidence="13"/>
<dbReference type="PROSITE" id="PS00728">
    <property type="entry name" value="AP_NUCLEASE_F1_3"/>
    <property type="match status" value="1"/>
</dbReference>
<dbReference type="InterPro" id="IPR005135">
    <property type="entry name" value="Endo/exonuclease/phosphatase"/>
</dbReference>
<evidence type="ECO:0000256" key="12">
    <source>
        <dbReference type="PROSITE-ProRule" id="PRU01343"/>
    </source>
</evidence>
<proteinExistence type="inferred from homology"/>
<evidence type="ECO:0000313" key="16">
    <source>
        <dbReference type="EMBL" id="TIA87078.1"/>
    </source>
</evidence>
<feature type="binding site" evidence="10">
    <location>
        <position position="296"/>
    </location>
    <ligand>
        <name>Mg(2+)</name>
        <dbReference type="ChEBI" id="CHEBI:18420"/>
        <label>1</label>
    </ligand>
</feature>
<evidence type="ECO:0000256" key="3">
    <source>
        <dbReference type="ARBA" id="ARBA00022723"/>
    </source>
</evidence>
<feature type="compositionally biased region" description="Polar residues" evidence="14">
    <location>
        <begin position="414"/>
        <end position="444"/>
    </location>
</feature>
<evidence type="ECO:0000256" key="13">
    <source>
        <dbReference type="RuleBase" id="RU362131"/>
    </source>
</evidence>
<evidence type="ECO:0000256" key="9">
    <source>
        <dbReference type="PIRSR" id="PIRSR604808-1"/>
    </source>
</evidence>
<feature type="active site" evidence="9">
    <location>
        <position position="151"/>
    </location>
</feature>
<evidence type="ECO:0000313" key="17">
    <source>
        <dbReference type="Proteomes" id="UP000310189"/>
    </source>
</evidence>